<dbReference type="Proteomes" id="UP000295673">
    <property type="component" value="Unassembled WGS sequence"/>
</dbReference>
<proteinExistence type="predicted"/>
<evidence type="ECO:0000256" key="3">
    <source>
        <dbReference type="ARBA" id="ARBA00022692"/>
    </source>
</evidence>
<dbReference type="OrthoDB" id="7867346at2"/>
<keyword evidence="5" id="KW-0333">Golgi apparatus</keyword>
<evidence type="ECO:0000313" key="9">
    <source>
        <dbReference type="Proteomes" id="UP000295673"/>
    </source>
</evidence>
<dbReference type="GO" id="GO:0008146">
    <property type="term" value="F:sulfotransferase activity"/>
    <property type="evidence" value="ECO:0007669"/>
    <property type="project" value="InterPro"/>
</dbReference>
<keyword evidence="6" id="KW-0472">Membrane</keyword>
<evidence type="ECO:0000256" key="1">
    <source>
        <dbReference type="ARBA" id="ARBA00004323"/>
    </source>
</evidence>
<dbReference type="RefSeq" id="WP_132861464.1">
    <property type="nucleotide sequence ID" value="NZ_SMGR01000003.1"/>
</dbReference>
<keyword evidence="3" id="KW-0812">Transmembrane</keyword>
<dbReference type="InterPro" id="IPR027417">
    <property type="entry name" value="P-loop_NTPase"/>
</dbReference>
<dbReference type="GO" id="GO:0016051">
    <property type="term" value="P:carbohydrate biosynthetic process"/>
    <property type="evidence" value="ECO:0007669"/>
    <property type="project" value="InterPro"/>
</dbReference>
<dbReference type="EMBL" id="SMGR01000003">
    <property type="protein sequence ID" value="TCL00705.1"/>
    <property type="molecule type" value="Genomic_DNA"/>
</dbReference>
<protein>
    <submittedName>
        <fullName evidence="8">Sulfotransferase family protein</fullName>
    </submittedName>
</protein>
<keyword evidence="9" id="KW-1185">Reference proteome</keyword>
<comment type="caution">
    <text evidence="8">The sequence shown here is derived from an EMBL/GenBank/DDBJ whole genome shotgun (WGS) entry which is preliminary data.</text>
</comment>
<evidence type="ECO:0000256" key="2">
    <source>
        <dbReference type="ARBA" id="ARBA00022679"/>
    </source>
</evidence>
<reference evidence="8 9" key="1">
    <citation type="submission" date="2019-03" db="EMBL/GenBank/DDBJ databases">
        <title>Genomic Encyclopedia of Archaeal and Bacterial Type Strains, Phase II (KMG-II): from individual species to whole genera.</title>
        <authorList>
            <person name="Goeker M."/>
        </authorList>
    </citation>
    <scope>NUCLEOTIDE SEQUENCE [LARGE SCALE GENOMIC DNA]</scope>
    <source>
        <strain evidence="8 9">DSM 26433</strain>
    </source>
</reference>
<dbReference type="InterPro" id="IPR005331">
    <property type="entry name" value="Sulfotransferase"/>
</dbReference>
<name>A0A4R1N4R0_9RHOB</name>
<keyword evidence="2 8" id="KW-0808">Transferase</keyword>
<comment type="subcellular location">
    <subcellularLocation>
        <location evidence="1">Golgi apparatus membrane</location>
        <topology evidence="1">Single-pass type II membrane protein</topology>
    </subcellularLocation>
</comment>
<dbReference type="InterPro" id="IPR018011">
    <property type="entry name" value="Carb_sulfotrans_8-10"/>
</dbReference>
<accession>A0A4R1N4R0</accession>
<dbReference type="GO" id="GO:0016020">
    <property type="term" value="C:membrane"/>
    <property type="evidence" value="ECO:0007669"/>
    <property type="project" value="InterPro"/>
</dbReference>
<evidence type="ECO:0000256" key="6">
    <source>
        <dbReference type="ARBA" id="ARBA00023136"/>
    </source>
</evidence>
<dbReference type="AlphaFoldDB" id="A0A4R1N4R0"/>
<organism evidence="8 9">
    <name type="scientific">Shimia isoporae</name>
    <dbReference type="NCBI Taxonomy" id="647720"/>
    <lineage>
        <taxon>Bacteria</taxon>
        <taxon>Pseudomonadati</taxon>
        <taxon>Pseudomonadota</taxon>
        <taxon>Alphaproteobacteria</taxon>
        <taxon>Rhodobacterales</taxon>
        <taxon>Roseobacteraceae</taxon>
    </lineage>
</organism>
<evidence type="ECO:0000256" key="7">
    <source>
        <dbReference type="ARBA" id="ARBA00023180"/>
    </source>
</evidence>
<evidence type="ECO:0000256" key="4">
    <source>
        <dbReference type="ARBA" id="ARBA00022989"/>
    </source>
</evidence>
<dbReference type="PANTHER" id="PTHR12137">
    <property type="entry name" value="CARBOHYDRATE SULFOTRANSFERASE"/>
    <property type="match status" value="1"/>
</dbReference>
<evidence type="ECO:0000313" key="8">
    <source>
        <dbReference type="EMBL" id="TCL00705.1"/>
    </source>
</evidence>
<gene>
    <name evidence="8" type="ORF">BXY66_3352</name>
</gene>
<keyword evidence="7" id="KW-0325">Glycoprotein</keyword>
<evidence type="ECO:0000256" key="5">
    <source>
        <dbReference type="ARBA" id="ARBA00023034"/>
    </source>
</evidence>
<keyword evidence="4" id="KW-1133">Transmembrane helix</keyword>
<dbReference type="Gene3D" id="3.40.50.300">
    <property type="entry name" value="P-loop containing nucleotide triphosphate hydrolases"/>
    <property type="match status" value="1"/>
</dbReference>
<dbReference type="Pfam" id="PF03567">
    <property type="entry name" value="Sulfotransfer_2"/>
    <property type="match status" value="1"/>
</dbReference>
<sequence length="253" mass="28964">MDHRPRILDNYLHTKHFLQLVNVPVFGTPFLYMKNHKAACTTVLATLMDHLIKLRGDGGETIDMTSVHTPPKSLLLTGPRGLTMERVMEALADRQVFRFTIVREPVARTVSSFSDKIVKGEKQKAKLMRHLKRPVDDEISLSEFLDIMAHDEAARDIDRHWRSQRKEVSYDFINYDFVGDMADLNGAMSHVVKTIFGVDTPELQDTRKSLGHKSASAEMIEAMTSKDRRNIETAFGEDFEMYEDVRQRLARAA</sequence>
<dbReference type="PANTHER" id="PTHR12137:SF54">
    <property type="entry name" value="CARBOHYDRATE SULFOTRANSFERASE"/>
    <property type="match status" value="1"/>
</dbReference>